<dbReference type="PRINTS" id="PR00237">
    <property type="entry name" value="GPCRRHODOPSN"/>
</dbReference>
<evidence type="ECO:0000313" key="11">
    <source>
        <dbReference type="Ensembl" id="ENSECRP00000020450.1"/>
    </source>
</evidence>
<proteinExistence type="inferred from homology"/>
<feature type="transmembrane region" description="Helical" evidence="9">
    <location>
        <begin position="233"/>
        <end position="258"/>
    </location>
</feature>
<keyword evidence="7 8" id="KW-0807">Transducer</keyword>
<reference evidence="11" key="3">
    <citation type="submission" date="2025-09" db="UniProtKB">
        <authorList>
            <consortium name="Ensembl"/>
        </authorList>
    </citation>
    <scope>IDENTIFICATION</scope>
</reference>
<feature type="transmembrane region" description="Helical" evidence="9">
    <location>
        <begin position="101"/>
        <end position="120"/>
    </location>
</feature>
<evidence type="ECO:0000256" key="3">
    <source>
        <dbReference type="ARBA" id="ARBA00022989"/>
    </source>
</evidence>
<reference evidence="11" key="2">
    <citation type="submission" date="2025-08" db="UniProtKB">
        <authorList>
            <consortium name="Ensembl"/>
        </authorList>
    </citation>
    <scope>IDENTIFICATION</scope>
</reference>
<reference evidence="11" key="1">
    <citation type="submission" date="2021-06" db="EMBL/GenBank/DDBJ databases">
        <authorList>
            <consortium name="Wellcome Sanger Institute Data Sharing"/>
        </authorList>
    </citation>
    <scope>NUCLEOTIDE SEQUENCE [LARGE SCALE GENOMIC DNA]</scope>
</reference>
<keyword evidence="4 8" id="KW-0297">G-protein coupled receptor</keyword>
<feature type="transmembrane region" description="Helical" evidence="9">
    <location>
        <begin position="191"/>
        <end position="212"/>
    </location>
</feature>
<dbReference type="InterPro" id="IPR051893">
    <property type="entry name" value="HCARs"/>
</dbReference>
<dbReference type="InterPro" id="IPR000276">
    <property type="entry name" value="GPCR_Rhodpsn"/>
</dbReference>
<dbReference type="Ensembl" id="ENSECRT00000020892.1">
    <property type="protein sequence ID" value="ENSECRP00000020450.1"/>
    <property type="gene ID" value="ENSECRG00000013735.1"/>
</dbReference>
<evidence type="ECO:0000256" key="1">
    <source>
        <dbReference type="ARBA" id="ARBA00004141"/>
    </source>
</evidence>
<evidence type="ECO:0000313" key="12">
    <source>
        <dbReference type="Proteomes" id="UP000694620"/>
    </source>
</evidence>
<accession>A0A8C4SR91</accession>
<evidence type="ECO:0000256" key="5">
    <source>
        <dbReference type="ARBA" id="ARBA00023136"/>
    </source>
</evidence>
<evidence type="ECO:0000256" key="7">
    <source>
        <dbReference type="ARBA" id="ARBA00023224"/>
    </source>
</evidence>
<dbReference type="PANTHER" id="PTHR46048:SF10">
    <property type="entry name" value="HYDROXYCARBOXYLIC ACID RECEPTOR 1-4-RELATED"/>
    <property type="match status" value="1"/>
</dbReference>
<keyword evidence="12" id="KW-1185">Reference proteome</keyword>
<protein>
    <recommendedName>
        <fullName evidence="10">G-protein coupled receptors family 1 profile domain-containing protein</fullName>
    </recommendedName>
</protein>
<keyword evidence="3 9" id="KW-1133">Transmembrane helix</keyword>
<dbReference type="Gene3D" id="1.20.1070.10">
    <property type="entry name" value="Rhodopsin 7-helix transmembrane proteins"/>
    <property type="match status" value="1"/>
</dbReference>
<dbReference type="GO" id="GO:0005886">
    <property type="term" value="C:plasma membrane"/>
    <property type="evidence" value="ECO:0007669"/>
    <property type="project" value="TreeGrafter"/>
</dbReference>
<evidence type="ECO:0000256" key="2">
    <source>
        <dbReference type="ARBA" id="ARBA00022692"/>
    </source>
</evidence>
<organism evidence="11 12">
    <name type="scientific">Erpetoichthys calabaricus</name>
    <name type="common">Rope fish</name>
    <name type="synonym">Calamoichthys calabaricus</name>
    <dbReference type="NCBI Taxonomy" id="27687"/>
    <lineage>
        <taxon>Eukaryota</taxon>
        <taxon>Metazoa</taxon>
        <taxon>Chordata</taxon>
        <taxon>Craniata</taxon>
        <taxon>Vertebrata</taxon>
        <taxon>Euteleostomi</taxon>
        <taxon>Actinopterygii</taxon>
        <taxon>Polypteriformes</taxon>
        <taxon>Polypteridae</taxon>
        <taxon>Erpetoichthys</taxon>
    </lineage>
</organism>
<dbReference type="PANTHER" id="PTHR46048">
    <property type="entry name" value="HYDROXYCARBOXYLIC ACID RECEPTOR 2"/>
    <property type="match status" value="1"/>
</dbReference>
<comment type="subcellular location">
    <subcellularLocation>
        <location evidence="1">Membrane</location>
        <topology evidence="1">Multi-pass membrane protein</topology>
    </subcellularLocation>
</comment>
<name>A0A8C4SR91_ERPCA</name>
<feature type="transmembrane region" description="Helical" evidence="9">
    <location>
        <begin position="278"/>
        <end position="302"/>
    </location>
</feature>
<dbReference type="AlphaFoldDB" id="A0A8C4SR91"/>
<evidence type="ECO:0000256" key="4">
    <source>
        <dbReference type="ARBA" id="ARBA00023040"/>
    </source>
</evidence>
<dbReference type="GO" id="GO:0004930">
    <property type="term" value="F:G protein-coupled receptor activity"/>
    <property type="evidence" value="ECO:0007669"/>
    <property type="project" value="UniProtKB-KW"/>
</dbReference>
<feature type="transmembrane region" description="Helical" evidence="9">
    <location>
        <begin position="140"/>
        <end position="161"/>
    </location>
</feature>
<dbReference type="Pfam" id="PF00001">
    <property type="entry name" value="7tm_1"/>
    <property type="match status" value="1"/>
</dbReference>
<evidence type="ECO:0000256" key="6">
    <source>
        <dbReference type="ARBA" id="ARBA00023170"/>
    </source>
</evidence>
<dbReference type="Proteomes" id="UP000694620">
    <property type="component" value="Chromosome 15"/>
</dbReference>
<evidence type="ECO:0000259" key="10">
    <source>
        <dbReference type="PROSITE" id="PS50262"/>
    </source>
</evidence>
<keyword evidence="6 8" id="KW-0675">Receptor</keyword>
<dbReference type="GeneTree" id="ENSGT01140000282516"/>
<keyword evidence="2 8" id="KW-0812">Transmembrane</keyword>
<feature type="transmembrane region" description="Helical" evidence="9">
    <location>
        <begin position="26"/>
        <end position="49"/>
    </location>
</feature>
<evidence type="ECO:0000256" key="9">
    <source>
        <dbReference type="SAM" id="Phobius"/>
    </source>
</evidence>
<dbReference type="SUPFAM" id="SSF81321">
    <property type="entry name" value="Family A G protein-coupled receptor-like"/>
    <property type="match status" value="1"/>
</dbReference>
<keyword evidence="5 9" id="KW-0472">Membrane</keyword>
<sequence length="349" mass="39736">SSTSGVPLSISVGRLFPHQQPIDTSILTPVLIIEFILGLPGNAMALWVFCFSLKTWKPLTVYLLNLVLADFLLIISLPFRIDNFMRKEHWIFGGGFCRINLFMLTVNRSASIGFMTLVAIDRYFKIVLPHHRLSHLSIRYSAGISFIMWALVLALRCPLLSNNLLYMSGNMSLCRSFSHNSNLTSEMKLHYGVYIFEFFIPFGILLFCTFRITWILKFRQLDKSNKVQKAIKVLILILLFFTICFMPGILSGLITLLIKKFFPENCKAYNAFATFFSISIAFTYLNSVLDPIIYCFSSSLFLNTLKKSINSLGLFLTQQPGESSSFMLTAVMLFHPDNNQEGLIPWCSV</sequence>
<evidence type="ECO:0000256" key="8">
    <source>
        <dbReference type="RuleBase" id="RU000688"/>
    </source>
</evidence>
<feature type="domain" description="G-protein coupled receptors family 1 profile" evidence="10">
    <location>
        <begin position="41"/>
        <end position="294"/>
    </location>
</feature>
<dbReference type="PROSITE" id="PS50262">
    <property type="entry name" value="G_PROTEIN_RECEP_F1_2"/>
    <property type="match status" value="1"/>
</dbReference>
<dbReference type="PROSITE" id="PS00237">
    <property type="entry name" value="G_PROTEIN_RECEP_F1_1"/>
    <property type="match status" value="1"/>
</dbReference>
<feature type="transmembrane region" description="Helical" evidence="9">
    <location>
        <begin position="61"/>
        <end position="81"/>
    </location>
</feature>
<comment type="similarity">
    <text evidence="8">Belongs to the G-protein coupled receptor 1 family.</text>
</comment>
<dbReference type="InterPro" id="IPR017452">
    <property type="entry name" value="GPCR_Rhodpsn_7TM"/>
</dbReference>